<sequence length="168" mass="19994">MKVINIHKRTILEPKKKVSQLFKTLATNNDLVWPTENWPAIRFKEGLKIESRGDHGRIRYTIIEFIEGDYIKFQFSKPEGFNGIHEFKINSIDANSTEICHKIIANSSLKASFFWVFVIRWLHDALIEDAFDKVENHFLTRKKETPYNVWVKLLREIYKRKSFQIKHS</sequence>
<evidence type="ECO:0000313" key="2">
    <source>
        <dbReference type="Proteomes" id="UP000607435"/>
    </source>
</evidence>
<dbReference type="RefSeq" id="WP_186846888.1">
    <property type="nucleotide sequence ID" value="NZ_JACOME010000006.1"/>
</dbReference>
<gene>
    <name evidence="1" type="ORF">H6H04_15415</name>
</gene>
<evidence type="ECO:0000313" key="1">
    <source>
        <dbReference type="EMBL" id="MBC3847786.1"/>
    </source>
</evidence>
<proteinExistence type="predicted"/>
<evidence type="ECO:0008006" key="3">
    <source>
        <dbReference type="Google" id="ProtNLM"/>
    </source>
</evidence>
<organism evidence="1 2">
    <name type="scientific">Winogradskyella echinorum</name>
    <dbReference type="NCBI Taxonomy" id="538189"/>
    <lineage>
        <taxon>Bacteria</taxon>
        <taxon>Pseudomonadati</taxon>
        <taxon>Bacteroidota</taxon>
        <taxon>Flavobacteriia</taxon>
        <taxon>Flavobacteriales</taxon>
        <taxon>Flavobacteriaceae</taxon>
        <taxon>Winogradskyella</taxon>
    </lineage>
</organism>
<reference evidence="1 2" key="1">
    <citation type="submission" date="2020-08" db="EMBL/GenBank/DDBJ databases">
        <title>Winogradskyella ouciana sp. nov., isolated from the hadal seawater of the Mariana Trench.</title>
        <authorList>
            <person name="He X."/>
        </authorList>
    </citation>
    <scope>NUCLEOTIDE SEQUENCE [LARGE SCALE GENOMIC DNA]</scope>
    <source>
        <strain evidence="1 2">KCTC 22026</strain>
    </source>
</reference>
<dbReference type="EMBL" id="JACOME010000006">
    <property type="protein sequence ID" value="MBC3847786.1"/>
    <property type="molecule type" value="Genomic_DNA"/>
</dbReference>
<name>A0ABR6Y4W2_9FLAO</name>
<protein>
    <recommendedName>
        <fullName evidence="3">SRPBCC family protein</fullName>
    </recommendedName>
</protein>
<comment type="caution">
    <text evidence="1">The sequence shown here is derived from an EMBL/GenBank/DDBJ whole genome shotgun (WGS) entry which is preliminary data.</text>
</comment>
<keyword evidence="2" id="KW-1185">Reference proteome</keyword>
<dbReference type="Proteomes" id="UP000607435">
    <property type="component" value="Unassembled WGS sequence"/>
</dbReference>
<accession>A0ABR6Y4W2</accession>